<gene>
    <name evidence="2" type="ORF">ACOF00016_LOCUS9404</name>
</gene>
<organism evidence="2">
    <name type="scientific">Amphora coffeiformis</name>
    <dbReference type="NCBI Taxonomy" id="265554"/>
    <lineage>
        <taxon>Eukaryota</taxon>
        <taxon>Sar</taxon>
        <taxon>Stramenopiles</taxon>
        <taxon>Ochrophyta</taxon>
        <taxon>Bacillariophyta</taxon>
        <taxon>Bacillariophyceae</taxon>
        <taxon>Bacillariophycidae</taxon>
        <taxon>Thalassiophysales</taxon>
        <taxon>Catenulaceae</taxon>
        <taxon>Amphora</taxon>
    </lineage>
</organism>
<dbReference type="Gene3D" id="1.10.10.60">
    <property type="entry name" value="Homeodomain-like"/>
    <property type="match status" value="1"/>
</dbReference>
<evidence type="ECO:0000256" key="1">
    <source>
        <dbReference type="SAM" id="MobiDB-lite"/>
    </source>
</evidence>
<evidence type="ECO:0008006" key="3">
    <source>
        <dbReference type="Google" id="ProtNLM"/>
    </source>
</evidence>
<name>A0A7S3L5C3_9STRA</name>
<proteinExistence type="predicted"/>
<feature type="region of interest" description="Disordered" evidence="1">
    <location>
        <begin position="1"/>
        <end position="28"/>
    </location>
</feature>
<dbReference type="AlphaFoldDB" id="A0A7S3L5C3"/>
<sequence length="171" mass="18908">MSSLIPEKKRKSRPISSGTNGKIAPTDNVKERHAQFAAAMDSLPDNVWGTAKIVDRLAATLHWKRSEIALHAYMYMAALVDAEEVEYSDGKESEKQHSQTSKLSSWTPEEIRLLQTLLATYAGTDGAQSSISMRISRLFPQKTESQVQRQISILVNASERRPAPGAKKSAP</sequence>
<reference evidence="2" key="1">
    <citation type="submission" date="2021-01" db="EMBL/GenBank/DDBJ databases">
        <authorList>
            <person name="Corre E."/>
            <person name="Pelletier E."/>
            <person name="Niang G."/>
            <person name="Scheremetjew M."/>
            <person name="Finn R."/>
            <person name="Kale V."/>
            <person name="Holt S."/>
            <person name="Cochrane G."/>
            <person name="Meng A."/>
            <person name="Brown T."/>
            <person name="Cohen L."/>
        </authorList>
    </citation>
    <scope>NUCLEOTIDE SEQUENCE</scope>
    <source>
        <strain evidence="2">CCMP127</strain>
    </source>
</reference>
<accession>A0A7S3L5C3</accession>
<evidence type="ECO:0000313" key="2">
    <source>
        <dbReference type="EMBL" id="CAE0412129.1"/>
    </source>
</evidence>
<protein>
    <recommendedName>
        <fullName evidence="3">Myb-like domain-containing protein</fullName>
    </recommendedName>
</protein>
<dbReference type="EMBL" id="HBIM01011328">
    <property type="protein sequence ID" value="CAE0412129.1"/>
    <property type="molecule type" value="Transcribed_RNA"/>
</dbReference>